<dbReference type="GO" id="GO:0071035">
    <property type="term" value="P:nuclear polyadenylation-dependent rRNA catabolic process"/>
    <property type="evidence" value="ECO:0007669"/>
    <property type="project" value="TreeGrafter"/>
</dbReference>
<dbReference type="CDD" id="cd05789">
    <property type="entry name" value="S1_Rrp4"/>
    <property type="match status" value="1"/>
</dbReference>
<dbReference type="InterPro" id="IPR003029">
    <property type="entry name" value="S1_domain"/>
</dbReference>
<dbReference type="GO" id="GO:0034475">
    <property type="term" value="P:U4 snRNA 3'-end processing"/>
    <property type="evidence" value="ECO:0007669"/>
    <property type="project" value="TreeGrafter"/>
</dbReference>
<dbReference type="Gene3D" id="2.40.50.140">
    <property type="entry name" value="Nucleic acid-binding proteins"/>
    <property type="match status" value="1"/>
</dbReference>
<dbReference type="AlphaFoldDB" id="A0AAW1PSF9"/>
<evidence type="ECO:0000256" key="5">
    <source>
        <dbReference type="ARBA" id="ARBA00022884"/>
    </source>
</evidence>
<evidence type="ECO:0000256" key="4">
    <source>
        <dbReference type="ARBA" id="ARBA00022835"/>
    </source>
</evidence>
<protein>
    <recommendedName>
        <fullName evidence="7">S1 motif domain-containing protein</fullName>
    </recommendedName>
</protein>
<keyword evidence="3" id="KW-0698">rRNA processing</keyword>
<dbReference type="FunFam" id="2.40.50.140:FF:000038">
    <property type="entry name" value="Exosome complex component RRP4"/>
    <property type="match status" value="1"/>
</dbReference>
<dbReference type="InterPro" id="IPR004088">
    <property type="entry name" value="KH_dom_type_1"/>
</dbReference>
<dbReference type="GO" id="GO:0000467">
    <property type="term" value="P:exonucleolytic trimming to generate mature 3'-end of 5.8S rRNA from tricistronic rRNA transcript (SSU-rRNA, 5.8S rRNA, LSU-rRNA)"/>
    <property type="evidence" value="ECO:0007669"/>
    <property type="project" value="TreeGrafter"/>
</dbReference>
<name>A0AAW1PSF9_9CHLO</name>
<evidence type="ECO:0000256" key="6">
    <source>
        <dbReference type="ARBA" id="ARBA00023242"/>
    </source>
</evidence>
<reference evidence="8 9" key="1">
    <citation type="journal article" date="2024" name="Nat. Commun.">
        <title>Phylogenomics reveals the evolutionary origins of lichenization in chlorophyte algae.</title>
        <authorList>
            <person name="Puginier C."/>
            <person name="Libourel C."/>
            <person name="Otte J."/>
            <person name="Skaloud P."/>
            <person name="Haon M."/>
            <person name="Grisel S."/>
            <person name="Petersen M."/>
            <person name="Berrin J.G."/>
            <person name="Delaux P.M."/>
            <person name="Dal Grande F."/>
            <person name="Keller J."/>
        </authorList>
    </citation>
    <scope>NUCLEOTIDE SEQUENCE [LARGE SCALE GENOMIC DNA]</scope>
    <source>
        <strain evidence="8 9">SAG 2036</strain>
    </source>
</reference>
<dbReference type="InterPro" id="IPR012340">
    <property type="entry name" value="NA-bd_OB-fold"/>
</dbReference>
<dbReference type="GO" id="GO:0000176">
    <property type="term" value="C:nuclear exosome (RNase complex)"/>
    <property type="evidence" value="ECO:0007669"/>
    <property type="project" value="TreeGrafter"/>
</dbReference>
<dbReference type="SMART" id="SM00316">
    <property type="entry name" value="S1"/>
    <property type="match status" value="1"/>
</dbReference>
<dbReference type="GO" id="GO:0071051">
    <property type="term" value="P:poly(A)-dependent snoRNA 3'-end processing"/>
    <property type="evidence" value="ECO:0007669"/>
    <property type="project" value="TreeGrafter"/>
</dbReference>
<dbReference type="InterPro" id="IPR048565">
    <property type="entry name" value="S1_RRP4"/>
</dbReference>
<keyword evidence="4" id="KW-0271">Exosome</keyword>
<dbReference type="Pfam" id="PF21266">
    <property type="entry name" value="S1_RRP4"/>
    <property type="match status" value="1"/>
</dbReference>
<evidence type="ECO:0000313" key="8">
    <source>
        <dbReference type="EMBL" id="KAK9811058.1"/>
    </source>
</evidence>
<keyword evidence="5" id="KW-0694">RNA-binding</keyword>
<feature type="domain" description="S1 motif" evidence="7">
    <location>
        <begin position="93"/>
        <end position="171"/>
    </location>
</feature>
<evidence type="ECO:0000259" key="7">
    <source>
        <dbReference type="PROSITE" id="PS50126"/>
    </source>
</evidence>
<dbReference type="SUPFAM" id="SSF110324">
    <property type="entry name" value="Ribosomal L27 protein-like"/>
    <property type="match status" value="1"/>
</dbReference>
<evidence type="ECO:0000313" key="9">
    <source>
        <dbReference type="Proteomes" id="UP001465755"/>
    </source>
</evidence>
<evidence type="ECO:0000256" key="2">
    <source>
        <dbReference type="ARBA" id="ARBA00009155"/>
    </source>
</evidence>
<dbReference type="GO" id="GO:0071034">
    <property type="term" value="P:CUT catabolic process"/>
    <property type="evidence" value="ECO:0007669"/>
    <property type="project" value="TreeGrafter"/>
</dbReference>
<dbReference type="PANTHER" id="PTHR21321:SF4">
    <property type="entry name" value="EXOSOME COMPLEX COMPONENT RRP4"/>
    <property type="match status" value="1"/>
</dbReference>
<dbReference type="SUPFAM" id="SSF50249">
    <property type="entry name" value="Nucleic acid-binding proteins"/>
    <property type="match status" value="1"/>
</dbReference>
<dbReference type="GO" id="GO:0000177">
    <property type="term" value="C:cytoplasmic exosome (RNase complex)"/>
    <property type="evidence" value="ECO:0007669"/>
    <property type="project" value="TreeGrafter"/>
</dbReference>
<dbReference type="PANTHER" id="PTHR21321">
    <property type="entry name" value="PNAS-3 RELATED"/>
    <property type="match status" value="1"/>
</dbReference>
<dbReference type="Gene3D" id="2.40.50.100">
    <property type="match status" value="1"/>
</dbReference>
<comment type="similarity">
    <text evidence="2">Belongs to the RRP4 family.</text>
</comment>
<dbReference type="PROSITE" id="PS50126">
    <property type="entry name" value="S1"/>
    <property type="match status" value="1"/>
</dbReference>
<keyword evidence="6" id="KW-0539">Nucleus</keyword>
<evidence type="ECO:0000256" key="1">
    <source>
        <dbReference type="ARBA" id="ARBA00004123"/>
    </source>
</evidence>
<dbReference type="InterPro" id="IPR026699">
    <property type="entry name" value="Exosome_RNA_bind1/RRP40/RRP4"/>
</dbReference>
<dbReference type="Proteomes" id="UP001465755">
    <property type="component" value="Unassembled WGS sequence"/>
</dbReference>
<dbReference type="SUPFAM" id="SSF54791">
    <property type="entry name" value="Eukaryotic type KH-domain (KH-domain type I)"/>
    <property type="match status" value="1"/>
</dbReference>
<sequence length="240" mass="26364">MPAQLQIRDPDKDRAQHRSSQALSVAGVEDLPETSFVCAGDEINIDQQDGFLRGHGTQVVDGKLIATLCGVVLRVDKLVSVRPVKSRYTAEVGDVVVGRVIEIAAKRWRIDMNARREAALMLSAVNLPGGVQRRRTAEDELSMRAVYEEGDLISAEVQSLNADGSVVLHTRSTKYGKLEAGQLIPVPANIVKRQKQHFHSIEALGVDMIIGCNGMIWSDASHYCVSPYPLSVFRPPVRLQ</sequence>
<proteinExistence type="inferred from homology"/>
<dbReference type="GO" id="GO:0071038">
    <property type="term" value="P:TRAMP-dependent tRNA surveillance pathway"/>
    <property type="evidence" value="ECO:0007669"/>
    <property type="project" value="TreeGrafter"/>
</dbReference>
<gene>
    <name evidence="8" type="ORF">WJX73_009950</name>
</gene>
<comment type="caution">
    <text evidence="8">The sequence shown here is derived from an EMBL/GenBank/DDBJ whole genome shotgun (WGS) entry which is preliminary data.</text>
</comment>
<comment type="subcellular location">
    <subcellularLocation>
        <location evidence="1">Nucleus</location>
    </subcellularLocation>
</comment>
<accession>A0AAW1PSF9</accession>
<dbReference type="Pfam" id="PF15985">
    <property type="entry name" value="KH_6"/>
    <property type="match status" value="1"/>
</dbReference>
<organism evidence="8 9">
    <name type="scientific">Symbiochloris irregularis</name>
    <dbReference type="NCBI Taxonomy" id="706552"/>
    <lineage>
        <taxon>Eukaryota</taxon>
        <taxon>Viridiplantae</taxon>
        <taxon>Chlorophyta</taxon>
        <taxon>core chlorophytes</taxon>
        <taxon>Trebouxiophyceae</taxon>
        <taxon>Trebouxiales</taxon>
        <taxon>Trebouxiaceae</taxon>
        <taxon>Symbiochloris</taxon>
    </lineage>
</organism>
<dbReference type="GO" id="GO:0003723">
    <property type="term" value="F:RNA binding"/>
    <property type="evidence" value="ECO:0007669"/>
    <property type="project" value="UniProtKB-KW"/>
</dbReference>
<keyword evidence="9" id="KW-1185">Reference proteome</keyword>
<evidence type="ECO:0000256" key="3">
    <source>
        <dbReference type="ARBA" id="ARBA00022552"/>
    </source>
</evidence>
<dbReference type="EMBL" id="JALJOQ010000012">
    <property type="protein sequence ID" value="KAK9811058.1"/>
    <property type="molecule type" value="Genomic_DNA"/>
</dbReference>
<dbReference type="InterPro" id="IPR036612">
    <property type="entry name" value="KH_dom_type_1_sf"/>
</dbReference>